<dbReference type="RefSeq" id="WP_188320292.1">
    <property type="nucleotide sequence ID" value="NZ_CP060203.1"/>
</dbReference>
<evidence type="ECO:0000313" key="1">
    <source>
        <dbReference type="EMBL" id="QNS40167.1"/>
    </source>
</evidence>
<protein>
    <submittedName>
        <fullName evidence="1">Uncharacterized protein</fullName>
    </submittedName>
</protein>
<dbReference type="KEGG" id="cmaq:H0S70_07070"/>
<dbReference type="InterPro" id="IPR010221">
    <property type="entry name" value="VCBS_dom"/>
</dbReference>
<proteinExistence type="predicted"/>
<dbReference type="EMBL" id="CP060203">
    <property type="protein sequence ID" value="QNS40167.1"/>
    <property type="molecule type" value="Genomic_DNA"/>
</dbReference>
<name>A0A7H1DT59_9FLAO</name>
<reference evidence="1 2" key="1">
    <citation type="submission" date="2020-07" db="EMBL/GenBank/DDBJ databases">
        <title>Complete genome and description of Chryseobacterium manosquense strain Marseille-Q2069 sp. nov.</title>
        <authorList>
            <person name="Boxberger M."/>
        </authorList>
    </citation>
    <scope>NUCLEOTIDE SEQUENCE [LARGE SCALE GENOMIC DNA]</scope>
    <source>
        <strain evidence="1 2">Marseille-Q2069</strain>
    </source>
</reference>
<accession>A0A7H1DT59</accession>
<gene>
    <name evidence="1" type="ORF">H0S70_07070</name>
</gene>
<sequence length="94" mass="11218">MENLKKELEELLSKHIEDARYVDLLDAIDELLTDYKILKENDFNSINVENGNHYLVKFKSGNFGEVWYNAHGQWMYQFRNVEDSIDKIYTPKTK</sequence>
<evidence type="ECO:0000313" key="2">
    <source>
        <dbReference type="Proteomes" id="UP000516438"/>
    </source>
</evidence>
<keyword evidence="2" id="KW-1185">Reference proteome</keyword>
<dbReference type="Proteomes" id="UP000516438">
    <property type="component" value="Chromosome"/>
</dbReference>
<dbReference type="NCBIfam" id="TIGR01965">
    <property type="entry name" value="VCBS_repeat"/>
    <property type="match status" value="1"/>
</dbReference>
<organism evidence="1 2">
    <name type="scientific">Chryseobacterium manosquense</name>
    <dbReference type="NCBI Taxonomy" id="2754694"/>
    <lineage>
        <taxon>Bacteria</taxon>
        <taxon>Pseudomonadati</taxon>
        <taxon>Bacteroidota</taxon>
        <taxon>Flavobacteriia</taxon>
        <taxon>Flavobacteriales</taxon>
        <taxon>Weeksellaceae</taxon>
        <taxon>Chryseobacterium group</taxon>
        <taxon>Chryseobacterium</taxon>
    </lineage>
</organism>
<dbReference type="AlphaFoldDB" id="A0A7H1DT59"/>